<dbReference type="OrthoDB" id="2531933at2"/>
<reference evidence="2 3" key="1">
    <citation type="journal article" date="2019" name="Microorganisms">
        <title>Paenibacillus lutrae sp. nov., A Chitinolytic Species Isolated from A River Otter in Castril Natural Park, Granada, Spain.</title>
        <authorList>
            <person name="Rodriguez M."/>
            <person name="Reina J.C."/>
            <person name="Bejar V."/>
            <person name="Llamas I."/>
        </authorList>
    </citation>
    <scope>NUCLEOTIDE SEQUENCE [LARGE SCALE GENOMIC DNA]</scope>
    <source>
        <strain evidence="2 3">N10</strain>
    </source>
</reference>
<feature type="signal peptide" evidence="1">
    <location>
        <begin position="1"/>
        <end position="23"/>
    </location>
</feature>
<gene>
    <name evidence="2" type="ORF">EDM21_09325</name>
</gene>
<organism evidence="2 3">
    <name type="scientific">Paenibacillus lutrae</name>
    <dbReference type="NCBI Taxonomy" id="2078573"/>
    <lineage>
        <taxon>Bacteria</taxon>
        <taxon>Bacillati</taxon>
        <taxon>Bacillota</taxon>
        <taxon>Bacilli</taxon>
        <taxon>Bacillales</taxon>
        <taxon>Paenibacillaceae</taxon>
        <taxon>Paenibacillus</taxon>
    </lineage>
</organism>
<protein>
    <submittedName>
        <fullName evidence="2">Beta-glucanase/beta-glucan synthetase</fullName>
    </submittedName>
</protein>
<accession>A0A7X3FH84</accession>
<evidence type="ECO:0000313" key="3">
    <source>
        <dbReference type="Proteomes" id="UP000490800"/>
    </source>
</evidence>
<evidence type="ECO:0000313" key="2">
    <source>
        <dbReference type="EMBL" id="MVO99728.1"/>
    </source>
</evidence>
<evidence type="ECO:0000256" key="1">
    <source>
        <dbReference type="SAM" id="SignalP"/>
    </source>
</evidence>
<feature type="chain" id="PRO_5030837866" evidence="1">
    <location>
        <begin position="24"/>
        <end position="351"/>
    </location>
</feature>
<dbReference type="RefSeq" id="WP_157334845.1">
    <property type="nucleotide sequence ID" value="NZ_RHLK01000003.1"/>
</dbReference>
<dbReference type="Proteomes" id="UP000490800">
    <property type="component" value="Unassembled WGS sequence"/>
</dbReference>
<keyword evidence="1" id="KW-0732">Signal</keyword>
<name>A0A7X3FH84_9BACL</name>
<comment type="caution">
    <text evidence="2">The sequence shown here is derived from an EMBL/GenBank/DDBJ whole genome shotgun (WGS) entry which is preliminary data.</text>
</comment>
<dbReference type="EMBL" id="RHLK01000003">
    <property type="protein sequence ID" value="MVO99728.1"/>
    <property type="molecule type" value="Genomic_DNA"/>
</dbReference>
<keyword evidence="3" id="KW-1185">Reference proteome</keyword>
<proteinExistence type="predicted"/>
<sequence length="351" mass="39579">MKKLRVFKGAIFCIIFIMLIAGCSTNNTKSLYSEASPGQTTPTQNTLEEKTIVKGNLFHGFYNPQIDEKGKMLPLQYNGGELTLDYSVRASGDAKNVGFLIFVDGKPQPYKLNKTVSSYQYMHTLQVKEDDQDTPFTFLFTPIIGKSGDNLHVSIVSVYNPSFIPDMKETTSYGGYQTTLETGTELIFNQDTEMLDIAVFSQQEGLSNVHQSTEPVTEDLLKKHSVMEKVDIEALEKRVFSDLSVNGETKQDNFKMDKSGKLKIRFKLFGHPDLRYRNTFYINHKALDSEEVSSFETVLSKGNAVVVDAEIELDKLEDFNTFYVVSVPINANDFPDDVIIVQKTPSLLLYK</sequence>
<dbReference type="PROSITE" id="PS51257">
    <property type="entry name" value="PROKAR_LIPOPROTEIN"/>
    <property type="match status" value="1"/>
</dbReference>
<dbReference type="AlphaFoldDB" id="A0A7X3FH84"/>